<organism evidence="1 2">
    <name type="scientific">Portunus trituberculatus</name>
    <name type="common">Swimming crab</name>
    <name type="synonym">Neptunus trituberculatus</name>
    <dbReference type="NCBI Taxonomy" id="210409"/>
    <lineage>
        <taxon>Eukaryota</taxon>
        <taxon>Metazoa</taxon>
        <taxon>Ecdysozoa</taxon>
        <taxon>Arthropoda</taxon>
        <taxon>Crustacea</taxon>
        <taxon>Multicrustacea</taxon>
        <taxon>Malacostraca</taxon>
        <taxon>Eumalacostraca</taxon>
        <taxon>Eucarida</taxon>
        <taxon>Decapoda</taxon>
        <taxon>Pleocyemata</taxon>
        <taxon>Brachyura</taxon>
        <taxon>Eubrachyura</taxon>
        <taxon>Portunoidea</taxon>
        <taxon>Portunidae</taxon>
        <taxon>Portuninae</taxon>
        <taxon>Portunus</taxon>
    </lineage>
</organism>
<dbReference type="AlphaFoldDB" id="A0A5B7GD88"/>
<evidence type="ECO:0000313" key="1">
    <source>
        <dbReference type="EMBL" id="MPC58280.1"/>
    </source>
</evidence>
<accession>A0A5B7GD88</accession>
<gene>
    <name evidence="1" type="ORF">E2C01_052276</name>
</gene>
<sequence>MGWDGMGWDGKRWSVSLNPATVSFSLMRIRARKKRAIRWIGNSMLMSVWKEPLSDDHCLKVTFNVDHGRQAEDRGTLGFSSTDTRCGEKLTEVYIHLAKIYMSELGLDVSSPFVSSTFVLLAIKRVRCFIYTLAEPQIRTSLQVTTSESVGECDLGANTWQTKMAQELLHVFKLCSTG</sequence>
<comment type="caution">
    <text evidence="1">The sequence shown here is derived from an EMBL/GenBank/DDBJ whole genome shotgun (WGS) entry which is preliminary data.</text>
</comment>
<reference evidence="1 2" key="1">
    <citation type="submission" date="2019-05" db="EMBL/GenBank/DDBJ databases">
        <title>Another draft genome of Portunus trituberculatus and its Hox gene families provides insights of decapod evolution.</title>
        <authorList>
            <person name="Jeong J.-H."/>
            <person name="Song I."/>
            <person name="Kim S."/>
            <person name="Choi T."/>
            <person name="Kim D."/>
            <person name="Ryu S."/>
            <person name="Kim W."/>
        </authorList>
    </citation>
    <scope>NUCLEOTIDE SEQUENCE [LARGE SCALE GENOMIC DNA]</scope>
    <source>
        <tissue evidence="1">Muscle</tissue>
    </source>
</reference>
<evidence type="ECO:0000313" key="2">
    <source>
        <dbReference type="Proteomes" id="UP000324222"/>
    </source>
</evidence>
<dbReference type="EMBL" id="VSRR010015527">
    <property type="protein sequence ID" value="MPC58280.1"/>
    <property type="molecule type" value="Genomic_DNA"/>
</dbReference>
<proteinExistence type="predicted"/>
<dbReference type="Proteomes" id="UP000324222">
    <property type="component" value="Unassembled WGS sequence"/>
</dbReference>
<protein>
    <submittedName>
        <fullName evidence="1">Uncharacterized protein</fullName>
    </submittedName>
</protein>
<keyword evidence="2" id="KW-1185">Reference proteome</keyword>
<name>A0A5B7GD88_PORTR</name>